<gene>
    <name evidence="3" type="ORF">ACFSX9_02105</name>
</gene>
<accession>A0ABW5Z3V2</accession>
<organism evidence="3 4">
    <name type="scientific">Flavobacterium ardleyense</name>
    <dbReference type="NCBI Taxonomy" id="2038737"/>
    <lineage>
        <taxon>Bacteria</taxon>
        <taxon>Pseudomonadati</taxon>
        <taxon>Bacteroidota</taxon>
        <taxon>Flavobacteriia</taxon>
        <taxon>Flavobacteriales</taxon>
        <taxon>Flavobacteriaceae</taxon>
        <taxon>Flavobacterium</taxon>
    </lineage>
</organism>
<proteinExistence type="predicted"/>
<keyword evidence="1" id="KW-0175">Coiled coil</keyword>
<evidence type="ECO:0000256" key="1">
    <source>
        <dbReference type="SAM" id="Coils"/>
    </source>
</evidence>
<dbReference type="PANTHER" id="PTHR37292:SF2">
    <property type="entry name" value="DUF262 DOMAIN-CONTAINING PROTEIN"/>
    <property type="match status" value="1"/>
</dbReference>
<dbReference type="Proteomes" id="UP001597549">
    <property type="component" value="Unassembled WGS sequence"/>
</dbReference>
<dbReference type="PANTHER" id="PTHR37292">
    <property type="entry name" value="VNG6097C"/>
    <property type="match status" value="1"/>
</dbReference>
<protein>
    <submittedName>
        <fullName evidence="3">DUF262 domain-containing protein</fullName>
    </submittedName>
</protein>
<keyword evidence="4" id="KW-1185">Reference proteome</keyword>
<feature type="coiled-coil region" evidence="1">
    <location>
        <begin position="221"/>
        <end position="258"/>
    </location>
</feature>
<reference evidence="4" key="1">
    <citation type="journal article" date="2019" name="Int. J. Syst. Evol. Microbiol.">
        <title>The Global Catalogue of Microorganisms (GCM) 10K type strain sequencing project: providing services to taxonomists for standard genome sequencing and annotation.</title>
        <authorList>
            <consortium name="The Broad Institute Genomics Platform"/>
            <consortium name="The Broad Institute Genome Sequencing Center for Infectious Disease"/>
            <person name="Wu L."/>
            <person name="Ma J."/>
        </authorList>
    </citation>
    <scope>NUCLEOTIDE SEQUENCE [LARGE SCALE GENOMIC DNA]</scope>
    <source>
        <strain evidence="4">KCTC 52644</strain>
    </source>
</reference>
<dbReference type="RefSeq" id="WP_379803782.1">
    <property type="nucleotide sequence ID" value="NZ_JBHUOL010000006.1"/>
</dbReference>
<sequence length="678" mass="79986">MKDVFTIQEIANWQLDTENSNVELPSIQRGFVWKPKQVEDLWDSLLRGYPIGSFLFSKTSNKLHLMDGQQRATSIFLGHFNPYHTNNATKAWSIKGELPIVWIDIKPSVKPATSKYLFRLTTRSHPWGYQANNNDAKLTVSERRKAFELFKQNPDNTGGYTSFKNTTTFPFDAAHPMPLAFLLESKNTDQVIEMVEQHLPDYFATLRGTFKDKTEFISLLKSELKQELQDVFDNVKQLNKLQIKSNIIEDRVLQEENETENPTLFVRINSSGTTLTGDDLIYSIYKAIFPEAKSLMEDIGLDFIAPTQILSLASRIVASDLDNNNFIKKINVRDFQRRIKKDDFKDGLKNLFLSQQLKTVFKQAIEILSCKDNDLFEGEMPPVIIKQLIKRNQELFLFFVYWLHHNKVVTNNQIKLKMAAKLFSFAWFGFDNLPKLWNEKITNTTFWEEPLNELIWWNDSDGIEFLMKPNLLRQYYLQTEVENRFIKEDKDRWGLLESGVGERIIQYYNDVKSQEYDFPKANEFFWNFIGKIQFNRQLILVAQREYINATFGDYNQMDDMDDTNVPWDWDHIYPSEWVYRKQGCNQSIKDWNNTNGNFRAISLEQNRSESNTASPKDRLTSEENREISFVKNDWQNWQNIEQRIWGDNVESHFKAISTRMINIYEKFWNDFKIEQLIK</sequence>
<comment type="caution">
    <text evidence="3">The sequence shown here is derived from an EMBL/GenBank/DDBJ whole genome shotgun (WGS) entry which is preliminary data.</text>
</comment>
<dbReference type="InterPro" id="IPR004919">
    <property type="entry name" value="GmrSD_N"/>
</dbReference>
<dbReference type="Pfam" id="PF03235">
    <property type="entry name" value="GmrSD_N"/>
    <property type="match status" value="1"/>
</dbReference>
<evidence type="ECO:0000313" key="4">
    <source>
        <dbReference type="Proteomes" id="UP001597549"/>
    </source>
</evidence>
<dbReference type="EMBL" id="JBHUOL010000006">
    <property type="protein sequence ID" value="MFD2907519.1"/>
    <property type="molecule type" value="Genomic_DNA"/>
</dbReference>
<feature type="domain" description="GmrSD restriction endonucleases N-terminal" evidence="2">
    <location>
        <begin position="18"/>
        <end position="285"/>
    </location>
</feature>
<name>A0ABW5Z3V2_9FLAO</name>
<evidence type="ECO:0000259" key="2">
    <source>
        <dbReference type="Pfam" id="PF03235"/>
    </source>
</evidence>
<evidence type="ECO:0000313" key="3">
    <source>
        <dbReference type="EMBL" id="MFD2907519.1"/>
    </source>
</evidence>